<keyword evidence="5 8" id="KW-0641">Proline biosynthesis</keyword>
<dbReference type="Proteomes" id="UP000218690">
    <property type="component" value="Unassembled WGS sequence"/>
</dbReference>
<feature type="binding site" evidence="7">
    <location>
        <position position="55"/>
    </location>
    <ligand>
        <name>NADPH</name>
        <dbReference type="ChEBI" id="CHEBI:57783"/>
    </ligand>
</feature>
<dbReference type="HAMAP" id="MF_01925">
    <property type="entry name" value="P5C_reductase"/>
    <property type="match status" value="1"/>
</dbReference>
<dbReference type="InterPro" id="IPR000304">
    <property type="entry name" value="Pyrroline-COOH_reductase"/>
</dbReference>
<dbReference type="NCBIfam" id="TIGR00112">
    <property type="entry name" value="proC"/>
    <property type="match status" value="1"/>
</dbReference>
<evidence type="ECO:0000259" key="10">
    <source>
        <dbReference type="Pfam" id="PF14748"/>
    </source>
</evidence>
<keyword evidence="2 5" id="KW-0521">NADP</keyword>
<evidence type="ECO:0000259" key="9">
    <source>
        <dbReference type="Pfam" id="PF03807"/>
    </source>
</evidence>
<dbReference type="GO" id="GO:0005737">
    <property type="term" value="C:cytoplasm"/>
    <property type="evidence" value="ECO:0007669"/>
    <property type="project" value="UniProtKB-SubCell"/>
</dbReference>
<dbReference type="Pfam" id="PF03807">
    <property type="entry name" value="F420_oxidored"/>
    <property type="match status" value="1"/>
</dbReference>
<comment type="catalytic activity">
    <reaction evidence="5">
        <text>L-proline + NAD(+) = (S)-1-pyrroline-5-carboxylate + NADH + 2 H(+)</text>
        <dbReference type="Rhea" id="RHEA:14105"/>
        <dbReference type="ChEBI" id="CHEBI:15378"/>
        <dbReference type="ChEBI" id="CHEBI:17388"/>
        <dbReference type="ChEBI" id="CHEBI:57540"/>
        <dbReference type="ChEBI" id="CHEBI:57945"/>
        <dbReference type="ChEBI" id="CHEBI:60039"/>
        <dbReference type="EC" id="1.5.1.2"/>
    </reaction>
</comment>
<evidence type="ECO:0000256" key="4">
    <source>
        <dbReference type="ARBA" id="ARBA00058118"/>
    </source>
</evidence>
<comment type="function">
    <text evidence="4 5">Catalyzes the reduction of 1-pyrroline-5-carboxylate (PCA) to L-proline.</text>
</comment>
<evidence type="ECO:0000256" key="2">
    <source>
        <dbReference type="ARBA" id="ARBA00022857"/>
    </source>
</evidence>
<evidence type="ECO:0000256" key="5">
    <source>
        <dbReference type="HAMAP-Rule" id="MF_01925"/>
    </source>
</evidence>
<dbReference type="GO" id="GO:0055129">
    <property type="term" value="P:L-proline biosynthetic process"/>
    <property type="evidence" value="ECO:0007669"/>
    <property type="project" value="UniProtKB-UniRule"/>
</dbReference>
<dbReference type="AlphaFoldDB" id="A0A2A4AMA0"/>
<dbReference type="EC" id="1.5.1.2" evidence="5 6"/>
<evidence type="ECO:0000256" key="8">
    <source>
        <dbReference type="RuleBase" id="RU003903"/>
    </source>
</evidence>
<evidence type="ECO:0000313" key="11">
    <source>
        <dbReference type="EMBL" id="PCC84063.1"/>
    </source>
</evidence>
<evidence type="ECO:0000313" key="12">
    <source>
        <dbReference type="Proteomes" id="UP000218690"/>
    </source>
</evidence>
<dbReference type="Pfam" id="PF14748">
    <property type="entry name" value="P5CR_dimer"/>
    <property type="match status" value="1"/>
</dbReference>
<dbReference type="InterPro" id="IPR036291">
    <property type="entry name" value="NAD(P)-bd_dom_sf"/>
</dbReference>
<evidence type="ECO:0000256" key="1">
    <source>
        <dbReference type="ARBA" id="ARBA00005525"/>
    </source>
</evidence>
<dbReference type="InterPro" id="IPR029036">
    <property type="entry name" value="P5CR_dimer"/>
</dbReference>
<reference evidence="11 12" key="1">
    <citation type="submission" date="2017-09" db="EMBL/GenBank/DDBJ databases">
        <title>Draft Genome Sequence of Corynebacterium accolens AH4003.</title>
        <authorList>
            <person name="Chen Y."/>
            <person name="Oosthuysen W.F."/>
            <person name="Kelley S."/>
            <person name="Horswill A."/>
        </authorList>
    </citation>
    <scope>NUCLEOTIDE SEQUENCE [LARGE SCALE GENOMIC DNA]</scope>
    <source>
        <strain evidence="11 12">AH4003</strain>
    </source>
</reference>
<dbReference type="FunFam" id="1.10.3730.10:FF:000001">
    <property type="entry name" value="Pyrroline-5-carboxylate reductase"/>
    <property type="match status" value="1"/>
</dbReference>
<dbReference type="SUPFAM" id="SSF51735">
    <property type="entry name" value="NAD(P)-binding Rossmann-fold domains"/>
    <property type="match status" value="1"/>
</dbReference>
<gene>
    <name evidence="5 11" type="primary">proC</name>
    <name evidence="11" type="ORF">COM45_00290</name>
</gene>
<keyword evidence="5 8" id="KW-0028">Amino-acid biosynthesis</keyword>
<dbReference type="Gene3D" id="3.40.50.720">
    <property type="entry name" value="NAD(P)-binding Rossmann-like Domain"/>
    <property type="match status" value="1"/>
</dbReference>
<keyword evidence="3 5" id="KW-0560">Oxidoreductase</keyword>
<dbReference type="GO" id="GO:0004735">
    <property type="term" value="F:pyrroline-5-carboxylate reductase activity"/>
    <property type="evidence" value="ECO:0007669"/>
    <property type="project" value="UniProtKB-UniRule"/>
</dbReference>
<dbReference type="PANTHER" id="PTHR11645:SF0">
    <property type="entry name" value="PYRROLINE-5-CARBOXYLATE REDUCTASE 3"/>
    <property type="match status" value="1"/>
</dbReference>
<evidence type="ECO:0000256" key="7">
    <source>
        <dbReference type="PIRSR" id="PIRSR000193-1"/>
    </source>
</evidence>
<evidence type="ECO:0000256" key="6">
    <source>
        <dbReference type="NCBIfam" id="TIGR00112"/>
    </source>
</evidence>
<comment type="caution">
    <text evidence="11">The sequence shown here is derived from an EMBL/GenBank/DDBJ whole genome shotgun (WGS) entry which is preliminary data.</text>
</comment>
<comment type="catalytic activity">
    <reaction evidence="5 8">
        <text>L-proline + NADP(+) = (S)-1-pyrroline-5-carboxylate + NADPH + 2 H(+)</text>
        <dbReference type="Rhea" id="RHEA:14109"/>
        <dbReference type="ChEBI" id="CHEBI:15378"/>
        <dbReference type="ChEBI" id="CHEBI:17388"/>
        <dbReference type="ChEBI" id="CHEBI:57783"/>
        <dbReference type="ChEBI" id="CHEBI:58349"/>
        <dbReference type="ChEBI" id="CHEBI:60039"/>
        <dbReference type="EC" id="1.5.1.2"/>
    </reaction>
</comment>
<dbReference type="InterPro" id="IPR053790">
    <property type="entry name" value="P5CR-like_CS"/>
</dbReference>
<dbReference type="InterPro" id="IPR008927">
    <property type="entry name" value="6-PGluconate_DH-like_C_sf"/>
</dbReference>
<evidence type="ECO:0000256" key="3">
    <source>
        <dbReference type="ARBA" id="ARBA00023002"/>
    </source>
</evidence>
<organism evidence="11 12">
    <name type="scientific">Corynebacterium accolens</name>
    <dbReference type="NCBI Taxonomy" id="38284"/>
    <lineage>
        <taxon>Bacteria</taxon>
        <taxon>Bacillati</taxon>
        <taxon>Actinomycetota</taxon>
        <taxon>Actinomycetes</taxon>
        <taxon>Mycobacteriales</taxon>
        <taxon>Corynebacteriaceae</taxon>
        <taxon>Corynebacterium</taxon>
    </lineage>
</organism>
<sequence>MAKIAVLGGGQIGEALVSGLVNAGYDGADIVVTNRSEDRRAHMEKTYGVKTLSDNRAAVKDADFVFGCVKPYAIEEVFAEAEIPTSAVAVSLAAGIQLEKLEAAAGDGVPVVRVMPNTPMLVGKGMSTATAGTHVSEEQFDGVVELLGAVGEVAVVAEKDIDAAAALAGSAPAYFFLVVEALVDAGVQLGLTRDVATKLATQTASGAGAMLVESGREPLALRAGVTSPGGTTAAAVRELEESGLRGAFYRAAEACAQRAKELG</sequence>
<feature type="domain" description="Pyrroline-5-carboxylate reductase dimerisation" evidence="10">
    <location>
        <begin position="158"/>
        <end position="262"/>
    </location>
</feature>
<name>A0A2A4AMA0_9CORY</name>
<dbReference type="UniPathway" id="UPA00098">
    <property type="reaction ID" value="UER00361"/>
</dbReference>
<protein>
    <recommendedName>
        <fullName evidence="5 6">Pyrroline-5-carboxylate reductase</fullName>
        <shortName evidence="5">P5C reductase</shortName>
        <shortName evidence="5">P5CR</shortName>
        <ecNumber evidence="5 6">1.5.1.2</ecNumber>
    </recommendedName>
    <alternativeName>
        <fullName evidence="5">PCA reductase</fullName>
    </alternativeName>
</protein>
<dbReference type="InterPro" id="IPR028939">
    <property type="entry name" value="P5C_Rdtase_cat_N"/>
</dbReference>
<keyword evidence="5" id="KW-0963">Cytoplasm</keyword>
<dbReference type="PANTHER" id="PTHR11645">
    <property type="entry name" value="PYRROLINE-5-CARBOXYLATE REDUCTASE"/>
    <property type="match status" value="1"/>
</dbReference>
<feature type="domain" description="Pyrroline-5-carboxylate reductase catalytic N-terminal" evidence="9">
    <location>
        <begin position="3"/>
        <end position="95"/>
    </location>
</feature>
<comment type="pathway">
    <text evidence="5 8">Amino-acid biosynthesis; L-proline biosynthesis; L-proline from L-glutamate 5-semialdehyde: step 1/1.</text>
</comment>
<dbReference type="PIRSF" id="PIRSF000193">
    <property type="entry name" value="Pyrrol-5-carb_rd"/>
    <property type="match status" value="1"/>
</dbReference>
<accession>A0A2A4AMA0</accession>
<comment type="subcellular location">
    <subcellularLocation>
        <location evidence="5">Cytoplasm</location>
    </subcellularLocation>
</comment>
<dbReference type="Gene3D" id="1.10.3730.10">
    <property type="entry name" value="ProC C-terminal domain-like"/>
    <property type="match status" value="1"/>
</dbReference>
<proteinExistence type="inferred from homology"/>
<dbReference type="SUPFAM" id="SSF48179">
    <property type="entry name" value="6-phosphogluconate dehydrogenase C-terminal domain-like"/>
    <property type="match status" value="1"/>
</dbReference>
<dbReference type="PROSITE" id="PS00521">
    <property type="entry name" value="P5CR"/>
    <property type="match status" value="1"/>
</dbReference>
<dbReference type="EMBL" id="NWBP01000001">
    <property type="protein sequence ID" value="PCC84063.1"/>
    <property type="molecule type" value="Genomic_DNA"/>
</dbReference>
<comment type="similarity">
    <text evidence="1 5 8">Belongs to the pyrroline-5-carboxylate reductase family.</text>
</comment>